<sequence>MTKLPVSKEDLIKKYGPHKQYTPKEGFFGAHEPDKLVKTHCCFCGMQCGIQLKVKNNSVVGFEPWMEFPFNEGRLCPKGVERYLQNNHPDRLLQPLQRLKVKALSRSNGTQPWSGRLQKLNASRKNMAMMPWPCSQAFL</sequence>
<protein>
    <submittedName>
        <fullName evidence="6">Assimilatory nitrate reductase large subunit</fullName>
    </submittedName>
</protein>
<dbReference type="Proteomes" id="UP000032900">
    <property type="component" value="Unassembled WGS sequence"/>
</dbReference>
<dbReference type="PANTHER" id="PTHR43105">
    <property type="entry name" value="RESPIRATORY NITRATE REDUCTASE"/>
    <property type="match status" value="1"/>
</dbReference>
<dbReference type="SUPFAM" id="SSF53706">
    <property type="entry name" value="Formate dehydrogenase/DMSO reductase, domains 1-3"/>
    <property type="match status" value="1"/>
</dbReference>
<evidence type="ECO:0000313" key="6">
    <source>
        <dbReference type="EMBL" id="GAO30710.1"/>
    </source>
</evidence>
<comment type="caution">
    <text evidence="6">The sequence shown here is derived from an EMBL/GenBank/DDBJ whole genome shotgun (WGS) entry which is preliminary data.</text>
</comment>
<gene>
    <name evidence="6" type="ORF">JCM15548_13015</name>
</gene>
<dbReference type="GO" id="GO:0046872">
    <property type="term" value="F:metal ion binding"/>
    <property type="evidence" value="ECO:0007669"/>
    <property type="project" value="UniProtKB-KW"/>
</dbReference>
<dbReference type="InterPro" id="IPR006963">
    <property type="entry name" value="Mopterin_OxRdtase_4Fe-4S_dom"/>
</dbReference>
<dbReference type="EMBL" id="BAZW01000028">
    <property type="protein sequence ID" value="GAO30710.1"/>
    <property type="molecule type" value="Genomic_DNA"/>
</dbReference>
<dbReference type="GO" id="GO:0016491">
    <property type="term" value="F:oxidoreductase activity"/>
    <property type="evidence" value="ECO:0007669"/>
    <property type="project" value="InterPro"/>
</dbReference>
<keyword evidence="7" id="KW-1185">Reference proteome</keyword>
<dbReference type="AlphaFoldDB" id="A0A0E9M0P1"/>
<name>A0A0E9M0P1_9BACT</name>
<evidence type="ECO:0000256" key="4">
    <source>
        <dbReference type="ARBA" id="ARBA00023014"/>
    </source>
</evidence>
<proteinExistence type="predicted"/>
<keyword evidence="3" id="KW-0408">Iron</keyword>
<keyword evidence="1" id="KW-0004">4Fe-4S</keyword>
<dbReference type="Gene3D" id="3.30.200.210">
    <property type="match status" value="1"/>
</dbReference>
<evidence type="ECO:0000256" key="2">
    <source>
        <dbReference type="ARBA" id="ARBA00022723"/>
    </source>
</evidence>
<evidence type="ECO:0000259" key="5">
    <source>
        <dbReference type="PROSITE" id="PS51669"/>
    </source>
</evidence>
<dbReference type="InterPro" id="IPR027467">
    <property type="entry name" value="MopterinOxRdtase_cofactor_BS"/>
</dbReference>
<dbReference type="InterPro" id="IPR050123">
    <property type="entry name" value="Prok_molybdopt-oxidoreductase"/>
</dbReference>
<keyword evidence="2" id="KW-0479">Metal-binding</keyword>
<organism evidence="6 7">
    <name type="scientific">Geofilum rubicundum JCM 15548</name>
    <dbReference type="NCBI Taxonomy" id="1236989"/>
    <lineage>
        <taxon>Bacteria</taxon>
        <taxon>Pseudomonadati</taxon>
        <taxon>Bacteroidota</taxon>
        <taxon>Bacteroidia</taxon>
        <taxon>Marinilabiliales</taxon>
        <taxon>Marinilabiliaceae</taxon>
        <taxon>Geofilum</taxon>
    </lineage>
</organism>
<dbReference type="STRING" id="1236989.JCM15548_13015"/>
<dbReference type="RefSeq" id="WP_227625778.1">
    <property type="nucleotide sequence ID" value="NZ_BAZW01000028.1"/>
</dbReference>
<accession>A0A0E9M0P1</accession>
<dbReference type="PROSITE" id="PS00551">
    <property type="entry name" value="MOLYBDOPTERIN_PROK_1"/>
    <property type="match status" value="1"/>
</dbReference>
<dbReference type="GO" id="GO:0051539">
    <property type="term" value="F:4 iron, 4 sulfur cluster binding"/>
    <property type="evidence" value="ECO:0007669"/>
    <property type="project" value="UniProtKB-KW"/>
</dbReference>
<dbReference type="PROSITE" id="PS51669">
    <property type="entry name" value="4FE4S_MOW_BIS_MGD"/>
    <property type="match status" value="1"/>
</dbReference>
<evidence type="ECO:0000313" key="7">
    <source>
        <dbReference type="Proteomes" id="UP000032900"/>
    </source>
</evidence>
<keyword evidence="4" id="KW-0411">Iron-sulfur</keyword>
<evidence type="ECO:0000256" key="1">
    <source>
        <dbReference type="ARBA" id="ARBA00022485"/>
    </source>
</evidence>
<evidence type="ECO:0000256" key="3">
    <source>
        <dbReference type="ARBA" id="ARBA00023004"/>
    </source>
</evidence>
<feature type="domain" description="4Fe-4S Mo/W bis-MGD-type" evidence="5">
    <location>
        <begin position="34"/>
        <end position="90"/>
    </location>
</feature>
<dbReference type="PANTHER" id="PTHR43105:SF10">
    <property type="entry name" value="NADH-QUINONE OXIDOREDUCTASE SUBUNIT G"/>
    <property type="match status" value="1"/>
</dbReference>
<dbReference type="SMART" id="SM00926">
    <property type="entry name" value="Molybdop_Fe4S4"/>
    <property type="match status" value="1"/>
</dbReference>
<reference evidence="6 7" key="1">
    <citation type="journal article" date="2015" name="Microbes Environ.">
        <title>Distribution and evolution of nitrogen fixation genes in the phylum bacteroidetes.</title>
        <authorList>
            <person name="Inoue J."/>
            <person name="Oshima K."/>
            <person name="Suda W."/>
            <person name="Sakamoto M."/>
            <person name="Iino T."/>
            <person name="Noda S."/>
            <person name="Hongoh Y."/>
            <person name="Hattori M."/>
            <person name="Ohkuma M."/>
        </authorList>
    </citation>
    <scope>NUCLEOTIDE SEQUENCE [LARGE SCALE GENOMIC DNA]</scope>
    <source>
        <strain evidence="6">JCM 15548</strain>
    </source>
</reference>
<dbReference type="Pfam" id="PF04879">
    <property type="entry name" value="Molybdop_Fe4S4"/>
    <property type="match status" value="1"/>
</dbReference>